<evidence type="ECO:0000259" key="5">
    <source>
        <dbReference type="PROSITE" id="PS50931"/>
    </source>
</evidence>
<dbReference type="Pfam" id="PF00126">
    <property type="entry name" value="HTH_1"/>
    <property type="match status" value="1"/>
</dbReference>
<protein>
    <submittedName>
        <fullName evidence="6">LysR family transcriptional regulator</fullName>
    </submittedName>
</protein>
<sequence length="300" mass="34520">MDTKALTLFSTVYESNSFSQAAAKVYMSPQGIAKMITKLENELNVQLFERTKQGIVPTKSAQRLYEKATDLRVIFQNITMTKSENNIHQEFVNLFIADEFSDYLGFDFFYDFQRRYSNKTLNFVEFPDSMLANAIIERGNIGFIEGPINFEKFNGFFVTENHYCTIMSPGHRLAGETAVQIRDLNKESLATKSKEFQIFNTHLTALVKQQVFPIHTLQTSNDDFIVEFARRNLGIGIVPEYLLELPHFKNLKANNEVIAKPLAGVDLKRDIYFVHVNDRQLSEGEQLFEAYVKGYVTNKK</sequence>
<dbReference type="InterPro" id="IPR005119">
    <property type="entry name" value="LysR_subst-bd"/>
</dbReference>
<keyword evidence="2" id="KW-0805">Transcription regulation</keyword>
<dbReference type="PANTHER" id="PTHR30126">
    <property type="entry name" value="HTH-TYPE TRANSCRIPTIONAL REGULATOR"/>
    <property type="match status" value="1"/>
</dbReference>
<dbReference type="CDD" id="cd05466">
    <property type="entry name" value="PBP2_LTTR_substrate"/>
    <property type="match status" value="1"/>
</dbReference>
<keyword evidence="3" id="KW-0238">DNA-binding</keyword>
<dbReference type="Pfam" id="PF03466">
    <property type="entry name" value="LysR_substrate"/>
    <property type="match status" value="1"/>
</dbReference>
<organism evidence="6 7">
    <name type="scientific">Loigolactobacillus binensis</name>
    <dbReference type="NCBI Taxonomy" id="2559922"/>
    <lineage>
        <taxon>Bacteria</taxon>
        <taxon>Bacillati</taxon>
        <taxon>Bacillota</taxon>
        <taxon>Bacilli</taxon>
        <taxon>Lactobacillales</taxon>
        <taxon>Lactobacillaceae</taxon>
        <taxon>Loigolactobacillus</taxon>
    </lineage>
</organism>
<comment type="caution">
    <text evidence="6">The sequence shown here is derived from an EMBL/GenBank/DDBJ whole genome shotgun (WGS) entry which is preliminary data.</text>
</comment>
<evidence type="ECO:0000313" key="7">
    <source>
        <dbReference type="Proteomes" id="UP001597104"/>
    </source>
</evidence>
<dbReference type="InterPro" id="IPR036390">
    <property type="entry name" value="WH_DNA-bd_sf"/>
</dbReference>
<dbReference type="InterPro" id="IPR036388">
    <property type="entry name" value="WH-like_DNA-bd_sf"/>
</dbReference>
<dbReference type="SUPFAM" id="SSF53850">
    <property type="entry name" value="Periplasmic binding protein-like II"/>
    <property type="match status" value="1"/>
</dbReference>
<reference evidence="7" key="1">
    <citation type="journal article" date="2019" name="Int. J. Syst. Evol. Microbiol.">
        <title>The Global Catalogue of Microorganisms (GCM) 10K type strain sequencing project: providing services to taxonomists for standard genome sequencing and annotation.</title>
        <authorList>
            <consortium name="The Broad Institute Genomics Platform"/>
            <consortium name="The Broad Institute Genome Sequencing Center for Infectious Disease"/>
            <person name="Wu L."/>
            <person name="Ma J."/>
        </authorList>
    </citation>
    <scope>NUCLEOTIDE SEQUENCE [LARGE SCALE GENOMIC DNA]</scope>
    <source>
        <strain evidence="7">CCM 8925</strain>
    </source>
</reference>
<comment type="similarity">
    <text evidence="1">Belongs to the LysR transcriptional regulatory family.</text>
</comment>
<name>A0ABW3EAR5_9LACO</name>
<dbReference type="Gene3D" id="1.10.10.10">
    <property type="entry name" value="Winged helix-like DNA-binding domain superfamily/Winged helix DNA-binding domain"/>
    <property type="match status" value="1"/>
</dbReference>
<evidence type="ECO:0000256" key="1">
    <source>
        <dbReference type="ARBA" id="ARBA00009437"/>
    </source>
</evidence>
<dbReference type="RefSeq" id="WP_137637277.1">
    <property type="nucleotide sequence ID" value="NZ_BJDN01000006.1"/>
</dbReference>
<feature type="domain" description="HTH lysR-type" evidence="5">
    <location>
        <begin position="1"/>
        <end position="58"/>
    </location>
</feature>
<dbReference type="Gene3D" id="3.40.190.290">
    <property type="match status" value="1"/>
</dbReference>
<dbReference type="PROSITE" id="PS50931">
    <property type="entry name" value="HTH_LYSR"/>
    <property type="match status" value="1"/>
</dbReference>
<evidence type="ECO:0000256" key="4">
    <source>
        <dbReference type="ARBA" id="ARBA00023163"/>
    </source>
</evidence>
<evidence type="ECO:0000256" key="3">
    <source>
        <dbReference type="ARBA" id="ARBA00023125"/>
    </source>
</evidence>
<keyword evidence="4" id="KW-0804">Transcription</keyword>
<keyword evidence="7" id="KW-1185">Reference proteome</keyword>
<gene>
    <name evidence="6" type="ORF">ACFQZ7_06680</name>
</gene>
<dbReference type="InterPro" id="IPR000847">
    <property type="entry name" value="LysR_HTH_N"/>
</dbReference>
<accession>A0ABW3EAR5</accession>
<dbReference type="EMBL" id="JBHTIO010000032">
    <property type="protein sequence ID" value="MFD0897423.1"/>
    <property type="molecule type" value="Genomic_DNA"/>
</dbReference>
<proteinExistence type="inferred from homology"/>
<dbReference type="SUPFAM" id="SSF46785">
    <property type="entry name" value="Winged helix' DNA-binding domain"/>
    <property type="match status" value="1"/>
</dbReference>
<evidence type="ECO:0000313" key="6">
    <source>
        <dbReference type="EMBL" id="MFD0897423.1"/>
    </source>
</evidence>
<evidence type="ECO:0000256" key="2">
    <source>
        <dbReference type="ARBA" id="ARBA00023015"/>
    </source>
</evidence>
<dbReference type="PANTHER" id="PTHR30126:SF40">
    <property type="entry name" value="HTH-TYPE TRANSCRIPTIONAL REGULATOR GLTR"/>
    <property type="match status" value="1"/>
</dbReference>
<dbReference type="Proteomes" id="UP001597104">
    <property type="component" value="Unassembled WGS sequence"/>
</dbReference>